<keyword evidence="5 7" id="KW-0573">Peptidoglycan synthesis</keyword>
<organism evidence="9 10">
    <name type="scientific">Nemorincola caseinilytica</name>
    <dbReference type="NCBI Taxonomy" id="2054315"/>
    <lineage>
        <taxon>Bacteria</taxon>
        <taxon>Pseudomonadati</taxon>
        <taxon>Bacteroidota</taxon>
        <taxon>Chitinophagia</taxon>
        <taxon>Chitinophagales</taxon>
        <taxon>Chitinophagaceae</taxon>
        <taxon>Nemorincola</taxon>
    </lineage>
</organism>
<keyword evidence="6 7" id="KW-0961">Cell wall biogenesis/degradation</keyword>
<dbReference type="PANTHER" id="PTHR41533:SF2">
    <property type="entry name" value="BLR7131 PROTEIN"/>
    <property type="match status" value="1"/>
</dbReference>
<evidence type="ECO:0000256" key="1">
    <source>
        <dbReference type="ARBA" id="ARBA00004752"/>
    </source>
</evidence>
<dbReference type="PROSITE" id="PS52029">
    <property type="entry name" value="LD_TPASE"/>
    <property type="match status" value="1"/>
</dbReference>
<dbReference type="Pfam" id="PF03734">
    <property type="entry name" value="YkuD"/>
    <property type="match status" value="1"/>
</dbReference>
<dbReference type="PANTHER" id="PTHR41533">
    <property type="entry name" value="L,D-TRANSPEPTIDASE HI_1667-RELATED"/>
    <property type="match status" value="1"/>
</dbReference>
<dbReference type="Gene3D" id="2.40.440.10">
    <property type="entry name" value="L,D-transpeptidase catalytic domain-like"/>
    <property type="match status" value="1"/>
</dbReference>
<keyword evidence="3" id="KW-0808">Transferase</keyword>
<comment type="pathway">
    <text evidence="1 7">Cell wall biogenesis; peptidoglycan biosynthesis.</text>
</comment>
<feature type="active site" description="Nucleophile" evidence="7">
    <location>
        <position position="446"/>
    </location>
</feature>
<evidence type="ECO:0000256" key="7">
    <source>
        <dbReference type="PROSITE-ProRule" id="PRU01373"/>
    </source>
</evidence>
<gene>
    <name evidence="9" type="ORF">GCM10023093_27750</name>
</gene>
<evidence type="ECO:0000313" key="10">
    <source>
        <dbReference type="Proteomes" id="UP001500067"/>
    </source>
</evidence>
<evidence type="ECO:0000256" key="2">
    <source>
        <dbReference type="ARBA" id="ARBA00005992"/>
    </source>
</evidence>
<accession>A0ABP8NLC9</accession>
<comment type="similarity">
    <text evidence="2">Belongs to the YkuD family.</text>
</comment>
<proteinExistence type="inferred from homology"/>
<dbReference type="InterPro" id="IPR038063">
    <property type="entry name" value="Transpep_catalytic_dom"/>
</dbReference>
<comment type="caution">
    <text evidence="9">The sequence shown here is derived from an EMBL/GenBank/DDBJ whole genome shotgun (WGS) entry which is preliminary data.</text>
</comment>
<name>A0ABP8NLC9_9BACT</name>
<evidence type="ECO:0000256" key="3">
    <source>
        <dbReference type="ARBA" id="ARBA00022679"/>
    </source>
</evidence>
<dbReference type="InterPro" id="IPR052905">
    <property type="entry name" value="LD-transpeptidase_YkuD-like"/>
</dbReference>
<keyword evidence="10" id="KW-1185">Reference proteome</keyword>
<dbReference type="InterPro" id="IPR005490">
    <property type="entry name" value="LD_TPept_cat_dom"/>
</dbReference>
<evidence type="ECO:0000256" key="4">
    <source>
        <dbReference type="ARBA" id="ARBA00022960"/>
    </source>
</evidence>
<reference evidence="10" key="1">
    <citation type="journal article" date="2019" name="Int. J. Syst. Evol. Microbiol.">
        <title>The Global Catalogue of Microorganisms (GCM) 10K type strain sequencing project: providing services to taxonomists for standard genome sequencing and annotation.</title>
        <authorList>
            <consortium name="The Broad Institute Genomics Platform"/>
            <consortium name="The Broad Institute Genome Sequencing Center for Infectious Disease"/>
            <person name="Wu L."/>
            <person name="Ma J."/>
        </authorList>
    </citation>
    <scope>NUCLEOTIDE SEQUENCE [LARGE SCALE GENOMIC DNA]</scope>
    <source>
        <strain evidence="10">JCM 32105</strain>
    </source>
</reference>
<evidence type="ECO:0000256" key="6">
    <source>
        <dbReference type="ARBA" id="ARBA00023316"/>
    </source>
</evidence>
<evidence type="ECO:0000313" key="9">
    <source>
        <dbReference type="EMBL" id="GAA4468990.1"/>
    </source>
</evidence>
<evidence type="ECO:0000259" key="8">
    <source>
        <dbReference type="PROSITE" id="PS52029"/>
    </source>
</evidence>
<dbReference type="InterPro" id="IPR045380">
    <property type="entry name" value="LD_TPept_scaffold_dom"/>
</dbReference>
<feature type="domain" description="L,D-TPase catalytic" evidence="8">
    <location>
        <begin position="298"/>
        <end position="470"/>
    </location>
</feature>
<evidence type="ECO:0000256" key="5">
    <source>
        <dbReference type="ARBA" id="ARBA00022984"/>
    </source>
</evidence>
<feature type="active site" description="Proton donor/acceptor" evidence="7">
    <location>
        <position position="427"/>
    </location>
</feature>
<dbReference type="EMBL" id="BAABFA010000019">
    <property type="protein sequence ID" value="GAA4468990.1"/>
    <property type="molecule type" value="Genomic_DNA"/>
</dbReference>
<dbReference type="Proteomes" id="UP001500067">
    <property type="component" value="Unassembled WGS sequence"/>
</dbReference>
<keyword evidence="4 7" id="KW-0133">Cell shape</keyword>
<protein>
    <submittedName>
        <fullName evidence="9">L,D-transpeptidase family protein</fullName>
    </submittedName>
</protein>
<sequence>MFSCRERHTRPGPSGFADVSFADELSTVMPAPDTVCVKPGANLTEQDVRLAYATDDHQPIWVRENYSSNKAAATLIAELEEMQWDGAPAHIYDMADIKLLREKLDTTKKNSVKDAIRFDTMLTRRYLAAAKFLLFGELLPRRADSLWYHANDSEWSAPQLLATSEGGYPALDEYYRSEWPTYRLLRKAYKHYYELSTDSNYLNAVFNMQPGQNDSVMHTSMHYIIEKELPWLQIVPNDTISDEKQRIMAYQNYLSLRVTGKADSATIAGLGTTPEVYMKRLRANMERIRWMRRKVADTFIIVNVPLMELFFRRNGEEIMHKRVVVGRPARQTPSLQANMANVVINPPWGVPPTILKNDVLPGIQKSGDKYLAKKGLKVYDNKGKAVNVATINAKNYRRYNYKQAPGHDNSLGYVKFNMPNKWDIYLHDTPHREDFAKRDRALSSGCVRVHKPMELAELILSGFENKKQYTQGKLDSLSMTHKTRWETLKNKIPVCITYLTAFEDSTSTHIRFARDIYQRDAKLIAMMK</sequence>
<dbReference type="SUPFAM" id="SSF141523">
    <property type="entry name" value="L,D-transpeptidase catalytic domain-like"/>
    <property type="match status" value="1"/>
</dbReference>
<dbReference type="CDD" id="cd16913">
    <property type="entry name" value="YkuD_like"/>
    <property type="match status" value="1"/>
</dbReference>
<dbReference type="Pfam" id="PF20142">
    <property type="entry name" value="Scaffold"/>
    <property type="match status" value="1"/>
</dbReference>